<evidence type="ECO:0000256" key="1">
    <source>
        <dbReference type="SAM" id="MobiDB-lite"/>
    </source>
</evidence>
<reference evidence="2 3" key="1">
    <citation type="journal article" date="2019" name="Int. J. Syst. Evol. Microbiol.">
        <title>The Global Catalogue of Microorganisms (GCM) 10K type strain sequencing project: providing services to taxonomists for standard genome sequencing and annotation.</title>
        <authorList>
            <consortium name="The Broad Institute Genomics Platform"/>
            <consortium name="The Broad Institute Genome Sequencing Center for Infectious Disease"/>
            <person name="Wu L."/>
            <person name="Ma J."/>
        </authorList>
    </citation>
    <scope>NUCLEOTIDE SEQUENCE [LARGE SCALE GENOMIC DNA]</scope>
    <source>
        <strain evidence="2 3">JCM 17504</strain>
    </source>
</reference>
<feature type="compositionally biased region" description="Acidic residues" evidence="1">
    <location>
        <begin position="74"/>
        <end position="83"/>
    </location>
</feature>
<dbReference type="Proteomes" id="UP001501729">
    <property type="component" value="Unassembled WGS sequence"/>
</dbReference>
<proteinExistence type="predicted"/>
<dbReference type="AlphaFoldDB" id="A0AAV3UM94"/>
<protein>
    <recommendedName>
        <fullName evidence="4">Tat (Twin-arginine translocation) pathway signal sequence</fullName>
    </recommendedName>
</protein>
<evidence type="ECO:0008006" key="4">
    <source>
        <dbReference type="Google" id="ProtNLM"/>
    </source>
</evidence>
<comment type="caution">
    <text evidence="2">The sequence shown here is derived from an EMBL/GenBank/DDBJ whole genome shotgun (WGS) entry which is preliminary data.</text>
</comment>
<dbReference type="EMBL" id="BAABKX010000015">
    <property type="protein sequence ID" value="GAA5058016.1"/>
    <property type="molecule type" value="Genomic_DNA"/>
</dbReference>
<evidence type="ECO:0000313" key="3">
    <source>
        <dbReference type="Proteomes" id="UP001501729"/>
    </source>
</evidence>
<feature type="compositionally biased region" description="Polar residues" evidence="1">
    <location>
        <begin position="186"/>
        <end position="195"/>
    </location>
</feature>
<sequence>MRITQIAIFAYGTSFTMGTEVIDMQRRTILKQAGAAMTVGALAGCLSDGGSPGGAPDDTKDKSTPTEETTTETTTDETTEDTTTESKPSLQNRSVEIVNAGCADEKSEGASVEFNESESTVVVTGTIRTSDPCYVPKLGNVNYDRESGTMDITIRAKKKETEGASACQQCIGAIEYESEFAFDSGVPTSVSVSHESQGETKEITSAGHGSGEATEET</sequence>
<feature type="region of interest" description="Disordered" evidence="1">
    <location>
        <begin position="186"/>
        <end position="217"/>
    </location>
</feature>
<organism evidence="2 3">
    <name type="scientific">Haladaptatus pallidirubidus</name>
    <dbReference type="NCBI Taxonomy" id="1008152"/>
    <lineage>
        <taxon>Archaea</taxon>
        <taxon>Methanobacteriati</taxon>
        <taxon>Methanobacteriota</taxon>
        <taxon>Stenosarchaea group</taxon>
        <taxon>Halobacteria</taxon>
        <taxon>Halobacteriales</taxon>
        <taxon>Haladaptataceae</taxon>
        <taxon>Haladaptatus</taxon>
    </lineage>
</organism>
<accession>A0AAV3UM94</accession>
<name>A0AAV3UM94_9EURY</name>
<evidence type="ECO:0000313" key="2">
    <source>
        <dbReference type="EMBL" id="GAA5058016.1"/>
    </source>
</evidence>
<keyword evidence="3" id="KW-1185">Reference proteome</keyword>
<feature type="region of interest" description="Disordered" evidence="1">
    <location>
        <begin position="47"/>
        <end position="91"/>
    </location>
</feature>
<gene>
    <name evidence="2" type="ORF">GCM10025751_40550</name>
</gene>